<feature type="transmembrane region" description="Helical" evidence="8">
    <location>
        <begin position="40"/>
        <end position="63"/>
    </location>
</feature>
<dbReference type="EMBL" id="QRPK01000029">
    <property type="protein sequence ID" value="RHM10348.1"/>
    <property type="molecule type" value="Genomic_DNA"/>
</dbReference>
<comment type="caution">
    <text evidence="9">The sequence shown here is derived from an EMBL/GenBank/DDBJ whole genome shotgun (WGS) entry which is preliminary data.</text>
</comment>
<feature type="transmembrane region" description="Helical" evidence="8">
    <location>
        <begin position="239"/>
        <end position="260"/>
    </location>
</feature>
<dbReference type="PANTHER" id="PTHR21716">
    <property type="entry name" value="TRANSMEMBRANE PROTEIN"/>
    <property type="match status" value="1"/>
</dbReference>
<evidence type="ECO:0000313" key="10">
    <source>
        <dbReference type="Proteomes" id="UP000284868"/>
    </source>
</evidence>
<evidence type="ECO:0000256" key="6">
    <source>
        <dbReference type="ARBA" id="ARBA00022989"/>
    </source>
</evidence>
<comment type="subcellular location">
    <subcellularLocation>
        <location evidence="1">Cell membrane</location>
        <topology evidence="1">Multi-pass membrane protein</topology>
    </subcellularLocation>
</comment>
<evidence type="ECO:0000256" key="1">
    <source>
        <dbReference type="ARBA" id="ARBA00004651"/>
    </source>
</evidence>
<keyword evidence="3" id="KW-0813">Transport</keyword>
<organism evidence="9 10">
    <name type="scientific">Amedibacillus dolichus</name>
    <dbReference type="NCBI Taxonomy" id="31971"/>
    <lineage>
        <taxon>Bacteria</taxon>
        <taxon>Bacillati</taxon>
        <taxon>Bacillota</taxon>
        <taxon>Erysipelotrichia</taxon>
        <taxon>Erysipelotrichales</taxon>
        <taxon>Erysipelotrichaceae</taxon>
        <taxon>Amedibacillus</taxon>
    </lineage>
</organism>
<keyword evidence="4" id="KW-1003">Cell membrane</keyword>
<dbReference type="GO" id="GO:0055085">
    <property type="term" value="P:transmembrane transport"/>
    <property type="evidence" value="ECO:0007669"/>
    <property type="project" value="TreeGrafter"/>
</dbReference>
<dbReference type="OrthoDB" id="9793390at2"/>
<feature type="transmembrane region" description="Helical" evidence="8">
    <location>
        <begin position="176"/>
        <end position="195"/>
    </location>
</feature>
<evidence type="ECO:0000256" key="8">
    <source>
        <dbReference type="SAM" id="Phobius"/>
    </source>
</evidence>
<comment type="similarity">
    <text evidence="2">Belongs to the autoinducer-2 exporter (AI-2E) (TC 2.A.86) family.</text>
</comment>
<evidence type="ECO:0000256" key="4">
    <source>
        <dbReference type="ARBA" id="ARBA00022475"/>
    </source>
</evidence>
<keyword evidence="10" id="KW-1185">Reference proteome</keyword>
<accession>A0A415PCE5</accession>
<evidence type="ECO:0000256" key="2">
    <source>
        <dbReference type="ARBA" id="ARBA00009773"/>
    </source>
</evidence>
<gene>
    <name evidence="9" type="ORF">DWZ83_06465</name>
</gene>
<dbReference type="PANTHER" id="PTHR21716:SF53">
    <property type="entry name" value="PERMEASE PERM-RELATED"/>
    <property type="match status" value="1"/>
</dbReference>
<keyword evidence="5 8" id="KW-0812">Transmembrane</keyword>
<dbReference type="GO" id="GO:0005886">
    <property type="term" value="C:plasma membrane"/>
    <property type="evidence" value="ECO:0007669"/>
    <property type="project" value="UniProtKB-SubCell"/>
</dbReference>
<dbReference type="Proteomes" id="UP000284868">
    <property type="component" value="Unassembled WGS sequence"/>
</dbReference>
<keyword evidence="6 8" id="KW-1133">Transmembrane helix</keyword>
<evidence type="ECO:0000256" key="7">
    <source>
        <dbReference type="ARBA" id="ARBA00023136"/>
    </source>
</evidence>
<keyword evidence="7 8" id="KW-0472">Membrane</keyword>
<sequence length="381" mass="42081">MMRETDKKLNRLTMKNILFIITFTIALVWVILHFNECIEAALMILGLCKPFIYGIMIAFVFHLPLSYFQRKLPKSIKGKTRNIVAAILALLVIIGLLTFIFWIVVPQVVDSVRSLIVTLPGYVEDVMGMLEQAISGKKIPSELVEQINEFGDGFVEAASNFVKEKLPQLLSMASGFANGIANTFMAVVIAVYLTVSKDRLIRQLKRALFAFCSEKKYHYLLHVGELVNKTFSSFLTGQLTEAIIIGVLCYIGCLVFRFPYAPILSVIIGCTNIIPIFGAIFGVAVSALLVAFVNPLQGVFFVIFGIVLQQFESNLIYPKVVGGSVGLSGLWVLFAITIGGGLFGFVGMLLGLPTFSVIYFLLREEINRRVALKTAGKPKSV</sequence>
<dbReference type="Pfam" id="PF01594">
    <property type="entry name" value="AI-2E_transport"/>
    <property type="match status" value="1"/>
</dbReference>
<reference evidence="9 10" key="1">
    <citation type="submission" date="2018-08" db="EMBL/GenBank/DDBJ databases">
        <title>A genome reference for cultivated species of the human gut microbiota.</title>
        <authorList>
            <person name="Zou Y."/>
            <person name="Xue W."/>
            <person name="Luo G."/>
        </authorList>
    </citation>
    <scope>NUCLEOTIDE SEQUENCE [LARGE SCALE GENOMIC DNA]</scope>
    <source>
        <strain evidence="9 10">AF35-6BH</strain>
    </source>
</reference>
<name>A0A415PCE5_9FIRM</name>
<dbReference type="AlphaFoldDB" id="A0A415PCE5"/>
<proteinExistence type="inferred from homology"/>
<evidence type="ECO:0000313" key="9">
    <source>
        <dbReference type="EMBL" id="RHM10348.1"/>
    </source>
</evidence>
<evidence type="ECO:0000256" key="3">
    <source>
        <dbReference type="ARBA" id="ARBA00022448"/>
    </source>
</evidence>
<feature type="transmembrane region" description="Helical" evidence="8">
    <location>
        <begin position="83"/>
        <end position="105"/>
    </location>
</feature>
<dbReference type="InterPro" id="IPR002549">
    <property type="entry name" value="AI-2E-like"/>
</dbReference>
<protein>
    <submittedName>
        <fullName evidence="9">AI-2E family transporter</fullName>
    </submittedName>
</protein>
<feature type="transmembrane region" description="Helical" evidence="8">
    <location>
        <begin position="329"/>
        <end position="362"/>
    </location>
</feature>
<feature type="transmembrane region" description="Helical" evidence="8">
    <location>
        <begin position="266"/>
        <end position="292"/>
    </location>
</feature>
<evidence type="ECO:0000256" key="5">
    <source>
        <dbReference type="ARBA" id="ARBA00022692"/>
    </source>
</evidence>
<feature type="transmembrane region" description="Helical" evidence="8">
    <location>
        <begin position="12"/>
        <end position="34"/>
    </location>
</feature>